<dbReference type="EMBL" id="AXUT01000778">
    <property type="protein sequence ID" value="ESU76085.1"/>
    <property type="molecule type" value="Genomic_DNA"/>
</dbReference>
<evidence type="ECO:0000313" key="2">
    <source>
        <dbReference type="EMBL" id="ESU76085.1"/>
    </source>
</evidence>
<geneLocation type="plasmid" evidence="2">
    <name>unnamed</name>
</geneLocation>
<reference evidence="2 3" key="1">
    <citation type="submission" date="2013-10" db="EMBL/GenBank/DDBJ databases">
        <title>Draft genomes and the virulence plasmids of Sd1617 vaccine constructs: WRSd3 and WRSd5.</title>
        <authorList>
            <person name="Aksomboon Vongsawan A."/>
            <person name="Venkatesan M.M."/>
            <person name="Vaisvil B."/>
            <person name="Emel G."/>
            <person name="Kepatral V."/>
            <person name="Sethabutr O."/>
            <person name="Serichantalergs O."/>
            <person name="Mason C."/>
        </authorList>
    </citation>
    <scope>NUCLEOTIDE SEQUENCE [LARGE SCALE GENOMIC DNA]</scope>
    <source>
        <strain evidence="2 3">WRSd3</strain>
        <plasmid evidence="2">unnamed</plasmid>
    </source>
</reference>
<gene>
    <name evidence="2" type="ORF">WRSd3_p00237</name>
</gene>
<sequence>MKMNTALIVALMCMWYAVPAAAKETLLAMPRNSTEHCYAEINVHGPYGVYFRVVPHPPGGKSWVECNSDYYYSDKPPGVQILGTRAGCRVYGICGTTSTLHVAGRGVVCIKNICSPRRMIIHRIRKRPVVAVSDEMLILPSNSGHAAK</sequence>
<evidence type="ECO:0000256" key="1">
    <source>
        <dbReference type="SAM" id="SignalP"/>
    </source>
</evidence>
<keyword evidence="1" id="KW-0732">Signal</keyword>
<organism evidence="2 3">
    <name type="scientific">Shigella dysenteriae WRSd3</name>
    <dbReference type="NCBI Taxonomy" id="1401327"/>
    <lineage>
        <taxon>Bacteria</taxon>
        <taxon>Pseudomonadati</taxon>
        <taxon>Pseudomonadota</taxon>
        <taxon>Gammaproteobacteria</taxon>
        <taxon>Enterobacterales</taxon>
        <taxon>Enterobacteriaceae</taxon>
        <taxon>Shigella</taxon>
    </lineage>
</organism>
<name>A0A090N9D0_SHIDY</name>
<proteinExistence type="predicted"/>
<dbReference type="AlphaFoldDB" id="A0A090N9D0"/>
<protein>
    <submittedName>
        <fullName evidence="2">Uncharacterized protein</fullName>
    </submittedName>
</protein>
<dbReference type="Proteomes" id="UP000017944">
    <property type="component" value="Unassembled WGS sequence"/>
</dbReference>
<feature type="signal peptide" evidence="1">
    <location>
        <begin position="1"/>
        <end position="22"/>
    </location>
</feature>
<evidence type="ECO:0000313" key="3">
    <source>
        <dbReference type="Proteomes" id="UP000017944"/>
    </source>
</evidence>
<keyword evidence="2" id="KW-0614">Plasmid</keyword>
<comment type="caution">
    <text evidence="2">The sequence shown here is derived from an EMBL/GenBank/DDBJ whole genome shotgun (WGS) entry which is preliminary data.</text>
</comment>
<feature type="chain" id="PRO_5001860767" evidence="1">
    <location>
        <begin position="23"/>
        <end position="148"/>
    </location>
</feature>
<accession>A0A090N9D0</accession>